<organism evidence="13 14">
    <name type="scientific">Rhizobium metallidurans</name>
    <dbReference type="NCBI Taxonomy" id="1265931"/>
    <lineage>
        <taxon>Bacteria</taxon>
        <taxon>Pseudomonadati</taxon>
        <taxon>Pseudomonadota</taxon>
        <taxon>Alphaproteobacteria</taxon>
        <taxon>Hyphomicrobiales</taxon>
        <taxon>Rhizobiaceae</taxon>
        <taxon>Rhizobium/Agrobacterium group</taxon>
        <taxon>Rhizobium</taxon>
    </lineage>
</organism>
<reference evidence="13 14" key="1">
    <citation type="submission" date="2020-08" db="EMBL/GenBank/DDBJ databases">
        <title>Genomic Encyclopedia of Type Strains, Phase IV (KMG-IV): sequencing the most valuable type-strain genomes for metagenomic binning, comparative biology and taxonomic classification.</title>
        <authorList>
            <person name="Goeker M."/>
        </authorList>
    </citation>
    <scope>NUCLEOTIDE SEQUENCE [LARGE SCALE GENOMIC DNA]</scope>
    <source>
        <strain evidence="13 14">DSM 26575</strain>
    </source>
</reference>
<comment type="caution">
    <text evidence="13">The sequence shown here is derived from an EMBL/GenBank/DDBJ whole genome shotgun (WGS) entry which is preliminary data.</text>
</comment>
<proteinExistence type="inferred from homology"/>
<dbReference type="InterPro" id="IPR027939">
    <property type="entry name" value="NMT1/THI5"/>
</dbReference>
<dbReference type="AlphaFoldDB" id="A0A7W6CVR3"/>
<dbReference type="GO" id="GO:0009228">
    <property type="term" value="P:thiamine biosynthetic process"/>
    <property type="evidence" value="ECO:0007669"/>
    <property type="project" value="UniProtKB-KW"/>
</dbReference>
<dbReference type="PROSITE" id="PS51318">
    <property type="entry name" value="TAT"/>
    <property type="match status" value="1"/>
</dbReference>
<evidence type="ECO:0000256" key="11">
    <source>
        <dbReference type="ARBA" id="ARBA00048179"/>
    </source>
</evidence>
<evidence type="ECO:0000256" key="8">
    <source>
        <dbReference type="ARBA" id="ARBA00022977"/>
    </source>
</evidence>
<evidence type="ECO:0000256" key="1">
    <source>
        <dbReference type="ARBA" id="ARBA00003469"/>
    </source>
</evidence>
<keyword evidence="8" id="KW-0784">Thiamine biosynthesis</keyword>
<dbReference type="Proteomes" id="UP000582090">
    <property type="component" value="Unassembled WGS sequence"/>
</dbReference>
<dbReference type="GO" id="GO:0016740">
    <property type="term" value="F:transferase activity"/>
    <property type="evidence" value="ECO:0007669"/>
    <property type="project" value="UniProtKB-KW"/>
</dbReference>
<dbReference type="PANTHER" id="PTHR31528">
    <property type="entry name" value="4-AMINO-5-HYDROXYMETHYL-2-METHYLPYRIMIDINE PHOSPHATE SYNTHASE THI11-RELATED"/>
    <property type="match status" value="1"/>
</dbReference>
<keyword evidence="14" id="KW-1185">Reference proteome</keyword>
<evidence type="ECO:0000256" key="7">
    <source>
        <dbReference type="ARBA" id="ARBA00022898"/>
    </source>
</evidence>
<evidence type="ECO:0000259" key="12">
    <source>
        <dbReference type="Pfam" id="PF09084"/>
    </source>
</evidence>
<dbReference type="Pfam" id="PF09084">
    <property type="entry name" value="NMT1"/>
    <property type="match status" value="1"/>
</dbReference>
<evidence type="ECO:0000256" key="6">
    <source>
        <dbReference type="ARBA" id="ARBA00022723"/>
    </source>
</evidence>
<dbReference type="SUPFAM" id="SSF53850">
    <property type="entry name" value="Periplasmic binding protein-like II"/>
    <property type="match status" value="1"/>
</dbReference>
<evidence type="ECO:0000256" key="4">
    <source>
        <dbReference type="ARBA" id="ARBA00011738"/>
    </source>
</evidence>
<evidence type="ECO:0000256" key="2">
    <source>
        <dbReference type="ARBA" id="ARBA00004948"/>
    </source>
</evidence>
<dbReference type="Gene3D" id="3.40.190.10">
    <property type="entry name" value="Periplasmic binding protein-like II"/>
    <property type="match status" value="2"/>
</dbReference>
<keyword evidence="7" id="KW-0663">Pyridoxal phosphate</keyword>
<dbReference type="InterPro" id="IPR006311">
    <property type="entry name" value="TAT_signal"/>
</dbReference>
<dbReference type="RefSeq" id="WP_183900900.1">
    <property type="nucleotide sequence ID" value="NZ_JACIDW010000009.1"/>
</dbReference>
<evidence type="ECO:0000256" key="5">
    <source>
        <dbReference type="ARBA" id="ARBA00022679"/>
    </source>
</evidence>
<evidence type="ECO:0000256" key="9">
    <source>
        <dbReference type="ARBA" id="ARBA00023004"/>
    </source>
</evidence>
<comment type="subunit">
    <text evidence="4">Homodimer.</text>
</comment>
<name>A0A7W6CVR3_9HYPH</name>
<protein>
    <recommendedName>
        <fullName evidence="10">Thiamine pyrimidine synthase</fullName>
    </recommendedName>
</protein>
<evidence type="ECO:0000256" key="10">
    <source>
        <dbReference type="ARBA" id="ARBA00033171"/>
    </source>
</evidence>
<comment type="catalytic activity">
    <reaction evidence="11">
        <text>N(6)-(pyridoxal phosphate)-L-lysyl-[4-amino-5-hydroxymethyl-2-methylpyrimidine phosphate synthase] + L-histidyl-[4-amino-5-hydroxymethyl-2-methylpyrimidine phosphate synthase] + 2 Fe(3+) + 4 H2O = L-lysyl-[4-amino-5-hydroxymethyl-2-methylpyrimidine phosphate synthase] + (2S)-2-amino-5-hydroxy-4-oxopentanoyl-[4-amino-5-hydroxymethyl-2-methylpyrimidine phosphate synthase] + 4-amino-2-methyl-5-(phosphooxymethyl)pyrimidine + 3-oxopropanoate + 2 Fe(2+) + 2 H(+)</text>
        <dbReference type="Rhea" id="RHEA:65756"/>
        <dbReference type="Rhea" id="RHEA-COMP:16892"/>
        <dbReference type="Rhea" id="RHEA-COMP:16893"/>
        <dbReference type="Rhea" id="RHEA-COMP:16894"/>
        <dbReference type="Rhea" id="RHEA-COMP:16895"/>
        <dbReference type="ChEBI" id="CHEBI:15377"/>
        <dbReference type="ChEBI" id="CHEBI:15378"/>
        <dbReference type="ChEBI" id="CHEBI:29033"/>
        <dbReference type="ChEBI" id="CHEBI:29034"/>
        <dbReference type="ChEBI" id="CHEBI:29969"/>
        <dbReference type="ChEBI" id="CHEBI:29979"/>
        <dbReference type="ChEBI" id="CHEBI:33190"/>
        <dbReference type="ChEBI" id="CHEBI:58354"/>
        <dbReference type="ChEBI" id="CHEBI:143915"/>
        <dbReference type="ChEBI" id="CHEBI:157692"/>
    </reaction>
    <physiologicalReaction direction="left-to-right" evidence="11">
        <dbReference type="Rhea" id="RHEA:65757"/>
    </physiologicalReaction>
</comment>
<gene>
    <name evidence="13" type="ORF">GGQ67_003002</name>
</gene>
<feature type="domain" description="SsuA/THI5-like" evidence="12">
    <location>
        <begin position="49"/>
        <end position="261"/>
    </location>
</feature>
<keyword evidence="5" id="KW-0808">Transferase</keyword>
<dbReference type="InterPro" id="IPR015168">
    <property type="entry name" value="SsuA/THI5"/>
</dbReference>
<comment type="pathway">
    <text evidence="2">Cofactor biosynthesis; thiamine diphosphate biosynthesis.</text>
</comment>
<sequence length="346" mass="37317">MKTPMLTRRAALASAAGLALTLPMSPLLSRPARSQEKRPVKVALDWTPNTNHIGLFVARDKGFYRDAGLDVEILPYTDTSAGTLVANHVADFGIVGSIGMMTQRAAGADLVATYAVVQTETGRLVFNANRDDIRSPKDLDGKTYGGFGSAWENALIGSLIRNDGGKGEFETVTLGTSAYQALANGSVDFTLEVYTWEGVQAELEGVKQRAFRYADYGVPDEHTTLLASSQAFLDDKPDLARAFLQATRKGYDFAVDRPDEAVDLMIAANSDALTNPALVRASLKALIDGRYFRTQDGMTGRIDPAKMTAIGDYLFQAQILKDADGKPLGAAPDFSRYFTNTPLDAA</sequence>
<dbReference type="PANTHER" id="PTHR31528:SF1">
    <property type="entry name" value="4-AMINO-5-HYDROXYMETHYL-2-METHYLPYRIMIDINE PHOSPHATE SYNTHASE THI11-RELATED"/>
    <property type="match status" value="1"/>
</dbReference>
<accession>A0A7W6CVR3</accession>
<comment type="function">
    <text evidence="1">Responsible for the formation of the pyrimidine heterocycle in the thiamine biosynthesis pathway. Catalyzes the formation of hydroxymethylpyrimidine phosphate (HMP-P) from histidine and pyridoxal phosphate (PLP). The protein uses PLP and the active site histidine to form HMP-P, generating an inactive enzyme. The enzyme can only undergo a single turnover, which suggests it is a suicide enzyme.</text>
</comment>
<keyword evidence="6" id="KW-0479">Metal-binding</keyword>
<dbReference type="EMBL" id="JACIDW010000009">
    <property type="protein sequence ID" value="MBB3965329.1"/>
    <property type="molecule type" value="Genomic_DNA"/>
</dbReference>
<evidence type="ECO:0000313" key="13">
    <source>
        <dbReference type="EMBL" id="MBB3965329.1"/>
    </source>
</evidence>
<dbReference type="GO" id="GO:0046872">
    <property type="term" value="F:metal ion binding"/>
    <property type="evidence" value="ECO:0007669"/>
    <property type="project" value="UniProtKB-KW"/>
</dbReference>
<comment type="similarity">
    <text evidence="3">Belongs to the NMT1/THI5 family.</text>
</comment>
<evidence type="ECO:0000256" key="3">
    <source>
        <dbReference type="ARBA" id="ARBA00009406"/>
    </source>
</evidence>
<keyword evidence="9" id="KW-0408">Iron</keyword>
<evidence type="ECO:0000313" key="14">
    <source>
        <dbReference type="Proteomes" id="UP000582090"/>
    </source>
</evidence>